<dbReference type="AlphaFoldDB" id="A0AAD9IKN6"/>
<dbReference type="GO" id="GO:0009507">
    <property type="term" value="C:chloroplast"/>
    <property type="evidence" value="ECO:0007669"/>
    <property type="project" value="TreeGrafter"/>
</dbReference>
<evidence type="ECO:0000259" key="16">
    <source>
        <dbReference type="Pfam" id="PF02866"/>
    </source>
</evidence>
<dbReference type="InterPro" id="IPR036291">
    <property type="entry name" value="NAD(P)-bd_dom_sf"/>
</dbReference>
<evidence type="ECO:0000256" key="11">
    <source>
        <dbReference type="PIRSR" id="PIRSR000102-2"/>
    </source>
</evidence>
<feature type="binding site" evidence="12">
    <location>
        <position position="44"/>
    </location>
    <ligand>
        <name>NAD(+)</name>
        <dbReference type="ChEBI" id="CHEBI:57540"/>
    </ligand>
</feature>
<keyword evidence="5" id="KW-0329">Glyoxylate bypass</keyword>
<evidence type="ECO:0000256" key="9">
    <source>
        <dbReference type="ARBA" id="ARBA00023140"/>
    </source>
</evidence>
<evidence type="ECO:0000259" key="15">
    <source>
        <dbReference type="Pfam" id="PF00056"/>
    </source>
</evidence>
<keyword evidence="6 14" id="KW-0816">Tricarboxylic acid cycle</keyword>
<evidence type="ECO:0000256" key="6">
    <source>
        <dbReference type="ARBA" id="ARBA00022532"/>
    </source>
</evidence>
<feature type="binding site" evidence="12">
    <location>
        <begin position="127"/>
        <end position="129"/>
    </location>
    <ligand>
        <name>NAD(+)</name>
        <dbReference type="ChEBI" id="CHEBI:57540"/>
    </ligand>
</feature>
<keyword evidence="7 13" id="KW-0560">Oxidoreductase</keyword>
<dbReference type="GO" id="GO:0030060">
    <property type="term" value="F:L-malate dehydrogenase (NAD+) activity"/>
    <property type="evidence" value="ECO:0007669"/>
    <property type="project" value="UniProtKB-EC"/>
</dbReference>
<dbReference type="SUPFAM" id="SSF56327">
    <property type="entry name" value="LDH C-terminal domain-like"/>
    <property type="match status" value="1"/>
</dbReference>
<evidence type="ECO:0000256" key="12">
    <source>
        <dbReference type="PIRSR" id="PIRSR000102-3"/>
    </source>
</evidence>
<comment type="subunit">
    <text evidence="3">Homodimer.</text>
</comment>
<dbReference type="InterPro" id="IPR001236">
    <property type="entry name" value="Lactate/malate_DH_N"/>
</dbReference>
<evidence type="ECO:0000256" key="14">
    <source>
        <dbReference type="RuleBase" id="RU003405"/>
    </source>
</evidence>
<dbReference type="GO" id="GO:0006097">
    <property type="term" value="P:glyoxylate cycle"/>
    <property type="evidence" value="ECO:0007669"/>
    <property type="project" value="UniProtKB-KW"/>
</dbReference>
<feature type="binding site" evidence="12">
    <location>
        <position position="220"/>
    </location>
    <ligand>
        <name>NAD(+)</name>
        <dbReference type="ChEBI" id="CHEBI:57540"/>
    </ligand>
</feature>
<organism evidence="17 18">
    <name type="scientific">Prototheca wickerhamii</name>
    <dbReference type="NCBI Taxonomy" id="3111"/>
    <lineage>
        <taxon>Eukaryota</taxon>
        <taxon>Viridiplantae</taxon>
        <taxon>Chlorophyta</taxon>
        <taxon>core chlorophytes</taxon>
        <taxon>Trebouxiophyceae</taxon>
        <taxon>Chlorellales</taxon>
        <taxon>Chlorellaceae</taxon>
        <taxon>Prototheca</taxon>
    </lineage>
</organism>
<dbReference type="InterPro" id="IPR001557">
    <property type="entry name" value="L-lactate/malate_DH"/>
</dbReference>
<name>A0AAD9IKN6_PROWI</name>
<evidence type="ECO:0000256" key="3">
    <source>
        <dbReference type="ARBA" id="ARBA00011738"/>
    </source>
</evidence>
<dbReference type="Pfam" id="PF00056">
    <property type="entry name" value="Ldh_1_N"/>
    <property type="match status" value="1"/>
</dbReference>
<dbReference type="InterPro" id="IPR001252">
    <property type="entry name" value="Malate_DH_AS"/>
</dbReference>
<dbReference type="InterPro" id="IPR022383">
    <property type="entry name" value="Lactate/malate_DH_C"/>
</dbReference>
<dbReference type="PIRSF" id="PIRSF000102">
    <property type="entry name" value="Lac_mal_DH"/>
    <property type="match status" value="1"/>
</dbReference>
<dbReference type="InterPro" id="IPR015955">
    <property type="entry name" value="Lactate_DH/Glyco_Ohase_4_C"/>
</dbReference>
<dbReference type="FunFam" id="3.40.50.720:FF:000013">
    <property type="entry name" value="Malate dehydrogenase"/>
    <property type="match status" value="1"/>
</dbReference>
<feature type="binding site" evidence="11">
    <location>
        <position position="97"/>
    </location>
    <ligand>
        <name>substrate</name>
    </ligand>
</feature>
<gene>
    <name evidence="17" type="ORF">QBZ16_003097</name>
</gene>
<comment type="subcellular location">
    <subcellularLocation>
        <location evidence="1">Peroxisome</location>
    </subcellularLocation>
</comment>
<dbReference type="PANTHER" id="PTHR11540:SF71">
    <property type="entry name" value="MALATE DEHYDROGENASE 1, PEROXISOMAL"/>
    <property type="match status" value="1"/>
</dbReference>
<sequence length="305" mass="31919">MAPTFAASRTKFNVAVLGAAGGIGQPLSLLLKQSPLVKELRLYDVANTAGVAADLSHISTGPRVSAHSGADALPSALYGADLVVIPAGVPRKPGMTRDDLFNINAGIVRTLIQGVSQYCPQAWVAIISNPVNSTVPIAAEVLKKAGVYDRTRLFGVTTLDVVRARAFVAEITGVAPEDQRAEPRPTLPEAEAKKLMARIQDAGTEVVKAKAGAGSATLSMAYAAAEFATSCLRAMSGEVGIVECAYVESDLTASPFFASPVELGPSGVAKYLPLPRLNALEQANFEEMQAELAANINKGLEFARK</sequence>
<dbReference type="Proteomes" id="UP001255856">
    <property type="component" value="Unassembled WGS sequence"/>
</dbReference>
<feature type="binding site" evidence="11">
    <location>
        <position position="129"/>
    </location>
    <ligand>
        <name>substrate</name>
    </ligand>
</feature>
<dbReference type="PANTHER" id="PTHR11540">
    <property type="entry name" value="MALATE AND LACTATE DEHYDROGENASE"/>
    <property type="match status" value="1"/>
</dbReference>
<feature type="binding site" evidence="11">
    <location>
        <position position="163"/>
    </location>
    <ligand>
        <name>substrate</name>
    </ligand>
</feature>
<evidence type="ECO:0000256" key="2">
    <source>
        <dbReference type="ARBA" id="ARBA00008824"/>
    </source>
</evidence>
<evidence type="ECO:0000313" key="17">
    <source>
        <dbReference type="EMBL" id="KAK2079406.1"/>
    </source>
</evidence>
<evidence type="ECO:0000256" key="1">
    <source>
        <dbReference type="ARBA" id="ARBA00004275"/>
    </source>
</evidence>
<dbReference type="GO" id="GO:0005777">
    <property type="term" value="C:peroxisome"/>
    <property type="evidence" value="ECO:0007669"/>
    <property type="project" value="UniProtKB-SubCell"/>
</dbReference>
<feature type="binding site" evidence="12">
    <location>
        <position position="104"/>
    </location>
    <ligand>
        <name>NAD(+)</name>
        <dbReference type="ChEBI" id="CHEBI:57540"/>
    </ligand>
</feature>
<dbReference type="CDD" id="cd01337">
    <property type="entry name" value="MDH_glyoxysomal_mitochondrial"/>
    <property type="match status" value="1"/>
</dbReference>
<keyword evidence="8 12" id="KW-0520">NAD</keyword>
<evidence type="ECO:0000256" key="13">
    <source>
        <dbReference type="RuleBase" id="RU003369"/>
    </source>
</evidence>
<feature type="binding site" evidence="11">
    <location>
        <position position="91"/>
    </location>
    <ligand>
        <name>substrate</name>
    </ligand>
</feature>
<dbReference type="Gene3D" id="3.40.50.720">
    <property type="entry name" value="NAD(P)-binding Rossmann-like Domain"/>
    <property type="match status" value="1"/>
</dbReference>
<comment type="similarity">
    <text evidence="2">Belongs to the LDH/MDH superfamily. MDH type 1 family.</text>
</comment>
<evidence type="ECO:0000256" key="10">
    <source>
        <dbReference type="ARBA" id="ARBA00048313"/>
    </source>
</evidence>
<keyword evidence="18" id="KW-1185">Reference proteome</keyword>
<proteinExistence type="inferred from homology"/>
<evidence type="ECO:0000256" key="5">
    <source>
        <dbReference type="ARBA" id="ARBA00022435"/>
    </source>
</evidence>
<dbReference type="EMBL" id="JASFZW010000003">
    <property type="protein sequence ID" value="KAK2079406.1"/>
    <property type="molecule type" value="Genomic_DNA"/>
</dbReference>
<feature type="binding site" evidence="12">
    <location>
        <begin position="18"/>
        <end position="24"/>
    </location>
    <ligand>
        <name>NAD(+)</name>
        <dbReference type="ChEBI" id="CHEBI:57540"/>
    </ligand>
</feature>
<keyword evidence="9" id="KW-0576">Peroxisome</keyword>
<comment type="catalytic activity">
    <reaction evidence="10 14">
        <text>(S)-malate + NAD(+) = oxaloacetate + NADH + H(+)</text>
        <dbReference type="Rhea" id="RHEA:21432"/>
        <dbReference type="ChEBI" id="CHEBI:15378"/>
        <dbReference type="ChEBI" id="CHEBI:15589"/>
        <dbReference type="ChEBI" id="CHEBI:16452"/>
        <dbReference type="ChEBI" id="CHEBI:57540"/>
        <dbReference type="ChEBI" id="CHEBI:57945"/>
        <dbReference type="EC" id="1.1.1.37"/>
    </reaction>
</comment>
<dbReference type="PROSITE" id="PS00068">
    <property type="entry name" value="MDH"/>
    <property type="match status" value="1"/>
</dbReference>
<dbReference type="SUPFAM" id="SSF51735">
    <property type="entry name" value="NAD(P)-binding Rossmann-fold domains"/>
    <property type="match status" value="1"/>
</dbReference>
<dbReference type="EC" id="1.1.1.37" evidence="4 14"/>
<reference evidence="17" key="1">
    <citation type="submission" date="2021-01" db="EMBL/GenBank/DDBJ databases">
        <authorList>
            <person name="Eckstrom K.M.E."/>
        </authorList>
    </citation>
    <scope>NUCLEOTIDE SEQUENCE</scope>
    <source>
        <strain evidence="17">UVCC 0001</strain>
    </source>
</reference>
<dbReference type="InterPro" id="IPR010097">
    <property type="entry name" value="Malate_DH_type1"/>
</dbReference>
<evidence type="ECO:0000256" key="7">
    <source>
        <dbReference type="ARBA" id="ARBA00023002"/>
    </source>
</evidence>
<feature type="domain" description="Lactate/malate dehydrogenase N-terminal" evidence="15">
    <location>
        <begin position="13"/>
        <end position="155"/>
    </location>
</feature>
<dbReference type="GO" id="GO:0006099">
    <property type="term" value="P:tricarboxylic acid cycle"/>
    <property type="evidence" value="ECO:0007669"/>
    <property type="project" value="UniProtKB-KW"/>
</dbReference>
<protein>
    <recommendedName>
        <fullName evidence="4 14">Malate dehydrogenase</fullName>
        <ecNumber evidence="4 14">1.1.1.37</ecNumber>
    </recommendedName>
</protein>
<comment type="caution">
    <text evidence="17">The sequence shown here is derived from an EMBL/GenBank/DDBJ whole genome shotgun (WGS) entry which is preliminary data.</text>
</comment>
<evidence type="ECO:0000313" key="18">
    <source>
        <dbReference type="Proteomes" id="UP001255856"/>
    </source>
</evidence>
<accession>A0AAD9IKN6</accession>
<dbReference type="GO" id="GO:0006108">
    <property type="term" value="P:malate metabolic process"/>
    <property type="evidence" value="ECO:0007669"/>
    <property type="project" value="InterPro"/>
</dbReference>
<evidence type="ECO:0000256" key="8">
    <source>
        <dbReference type="ARBA" id="ARBA00023027"/>
    </source>
</evidence>
<evidence type="ECO:0000256" key="4">
    <source>
        <dbReference type="ARBA" id="ARBA00012995"/>
    </source>
</evidence>
<dbReference type="Pfam" id="PF02866">
    <property type="entry name" value="Ldh_1_C"/>
    <property type="match status" value="1"/>
</dbReference>
<dbReference type="Gene3D" id="3.90.110.10">
    <property type="entry name" value="Lactate dehydrogenase/glycoside hydrolase, family 4, C-terminal"/>
    <property type="match status" value="1"/>
</dbReference>
<feature type="domain" description="Lactate/malate dehydrogenase C-terminal" evidence="16">
    <location>
        <begin position="187"/>
        <end position="302"/>
    </location>
</feature>